<keyword evidence="1" id="KW-0347">Helicase</keyword>
<keyword evidence="1" id="KW-0067">ATP-binding</keyword>
<gene>
    <name evidence="1" type="ORF">F5148DRAFT_378520</name>
</gene>
<reference evidence="1" key="1">
    <citation type="submission" date="2021-03" db="EMBL/GenBank/DDBJ databases">
        <title>Evolutionary priming and transition to the ectomycorrhizal habit in an iconic lineage of mushroom-forming fungi: is preadaptation a requirement?</title>
        <authorList>
            <consortium name="DOE Joint Genome Institute"/>
            <person name="Looney B.P."/>
            <person name="Miyauchi S."/>
            <person name="Morin E."/>
            <person name="Drula E."/>
            <person name="Courty P.E."/>
            <person name="Chicoki N."/>
            <person name="Fauchery L."/>
            <person name="Kohler A."/>
            <person name="Kuo A."/>
            <person name="LaButti K."/>
            <person name="Pangilinan J."/>
            <person name="Lipzen A."/>
            <person name="Riley R."/>
            <person name="Andreopoulos W."/>
            <person name="He G."/>
            <person name="Johnson J."/>
            <person name="Barry K.W."/>
            <person name="Grigoriev I.V."/>
            <person name="Nagy L."/>
            <person name="Hibbett D."/>
            <person name="Henrissat B."/>
            <person name="Matheny P.B."/>
            <person name="Labbe J."/>
            <person name="Martin A.F."/>
        </authorList>
    </citation>
    <scope>NUCLEOTIDE SEQUENCE</scope>
    <source>
        <strain evidence="1">BPL698</strain>
    </source>
</reference>
<dbReference type="Proteomes" id="UP001207468">
    <property type="component" value="Unassembled WGS sequence"/>
</dbReference>
<evidence type="ECO:0000313" key="2">
    <source>
        <dbReference type="Proteomes" id="UP001207468"/>
    </source>
</evidence>
<organism evidence="1 2">
    <name type="scientific">Russula earlei</name>
    <dbReference type="NCBI Taxonomy" id="71964"/>
    <lineage>
        <taxon>Eukaryota</taxon>
        <taxon>Fungi</taxon>
        <taxon>Dikarya</taxon>
        <taxon>Basidiomycota</taxon>
        <taxon>Agaricomycotina</taxon>
        <taxon>Agaricomycetes</taxon>
        <taxon>Russulales</taxon>
        <taxon>Russulaceae</taxon>
        <taxon>Russula</taxon>
    </lineage>
</organism>
<evidence type="ECO:0000313" key="1">
    <source>
        <dbReference type="EMBL" id="KAI9456148.1"/>
    </source>
</evidence>
<keyword evidence="1" id="KW-0378">Hydrolase</keyword>
<comment type="caution">
    <text evidence="1">The sequence shown here is derived from an EMBL/GenBank/DDBJ whole genome shotgun (WGS) entry which is preliminary data.</text>
</comment>
<name>A0ACC0U254_9AGAM</name>
<sequence length="752" mass="83606">MTEIPGISQPPLSASRFQQCRDLVLSSSPSHQTKRRPAIVMMESDHPVDSKRTIHGHKRLKSGKHKPIGTQDEVFSICNRDGKFFQQLQEQRKQLPIAQGRESLMRSISLNDVTIILGETGSGKTTQLPQYLLEGGYHRQIAVTQPRRVAATSLAARVSAEQGQPLGTLVGYSVRFDECVGPSTRVKYLTDGMLVREMMNDPLLMCYDVVIVDEAHERTLRTDIVLASLKRILALRNGSGSDSNAKGKAKATPLKVVIMSATLDAEKFSKFFESMFSWFPTNDDLTPNSAPVLYVKGRQHPVSIFHTSTSQNDYLDAALRTFFQIHVDRPPGDVLIFLPGQDDIENLESSLRVFAHQLPQGVPNVITCSLYASLPNTEQTKVFRPTPPDARKCILATNIAETSITIPGVRYVIDSGKQKEKRHLARIAGSGFDTLLTTDITKSSAMQRAGRAGREDHGYCFRLYTEDAFKAMAPSVEPEVQRSSLTSAFLQLKVIGHDLDAMPFMDRPDPESVGSALRTLWLLDAIDDSRCLTDFGRSLAKFPLVPQYAATLLASVKHSCTAEAMSLVALLSSSSPLFPDSSSHRDVANESRMKFRHPSGDHWTMLNVFRAYDEVCASEGKSGRKDWCKRNCISHRALREARNIRTQLRGICERMGMDWSLSCGNEESPLLRSLLRGLLQHVALLQPDGTYKQVMGPSVVKIHPSSFLMDKRSPAIVYNELVYTTNIYARGVSAVYKSFIAEFPKLTGVRLS</sequence>
<accession>A0ACC0U254</accession>
<proteinExistence type="predicted"/>
<keyword evidence="1" id="KW-0547">Nucleotide-binding</keyword>
<protein>
    <submittedName>
        <fullName evidence="1">ATP-dependent RNA helicase Prh1</fullName>
    </submittedName>
</protein>
<dbReference type="EMBL" id="JAGFNK010000240">
    <property type="protein sequence ID" value="KAI9456148.1"/>
    <property type="molecule type" value="Genomic_DNA"/>
</dbReference>
<keyword evidence="2" id="KW-1185">Reference proteome</keyword>